<feature type="signal peptide" evidence="5">
    <location>
        <begin position="1"/>
        <end position="17"/>
    </location>
</feature>
<name>G1FS44_PHYSO</name>
<comment type="domain">
    <text evidence="5">The RxLR-dEER motif acts to carry the protein into the host cell cytoplasm through binding to cell surface phosphatidylinositol-3-phosphate.</text>
</comment>
<sequence>MHLRSAALGALVAALYASCIMRSTATATIPEPVTAIQSLSESQPADRRYLRARTAVDAHDGKEERGWFTPKLSAGAEKLTKKQLKGMVDKYVRPRVLQ</sequence>
<dbReference type="EMBL" id="JN254118">
    <property type="protein sequence ID" value="AEK80931.1"/>
    <property type="molecule type" value="Genomic_DNA"/>
</dbReference>
<reference evidence="7" key="1">
    <citation type="journal article" date="2011" name="Plant Cell">
        <title>Transcriptional programming and functional interactions within the Phytophthora sojae RXLR effector repertoire.</title>
        <authorList>
            <person name="Wang Q."/>
            <person name="Han C."/>
            <person name="Ferreira A.O."/>
            <person name="Yu X."/>
            <person name="Ye W."/>
            <person name="Tripathy S."/>
            <person name="Kale S.D."/>
            <person name="Gu B."/>
            <person name="Sheng Y."/>
            <person name="Sui Y."/>
            <person name="Wang X."/>
            <person name="Zhang Z."/>
            <person name="Cheng B."/>
            <person name="Dong S."/>
            <person name="Shan W."/>
            <person name="Zheng X."/>
            <person name="Dou D."/>
            <person name="Tyler B.M."/>
            <person name="Wang Y."/>
        </authorList>
    </citation>
    <scope>NUCLEOTIDE SEQUENCE</scope>
    <source>
        <strain evidence="6">P7074</strain>
        <strain evidence="7">P7076</strain>
    </source>
</reference>
<comment type="similarity">
    <text evidence="2 5">Belongs to the RxLR effector family.</text>
</comment>
<comment type="function">
    <text evidence="5">Effector that suppresses plant defense responses during pathogen infection.</text>
</comment>
<dbReference type="AlphaFoldDB" id="G1FS44"/>
<evidence type="ECO:0000256" key="5">
    <source>
        <dbReference type="RuleBase" id="RU367124"/>
    </source>
</evidence>
<organism evidence="7">
    <name type="scientific">Phytophthora sojae</name>
    <name type="common">Soybean stem and root rot agent</name>
    <name type="synonym">Phytophthora megasperma f. sp. glycines</name>
    <dbReference type="NCBI Taxonomy" id="67593"/>
    <lineage>
        <taxon>Eukaryota</taxon>
        <taxon>Sar</taxon>
        <taxon>Stramenopiles</taxon>
        <taxon>Oomycota</taxon>
        <taxon>Peronosporomycetes</taxon>
        <taxon>Peronosporales</taxon>
        <taxon>Peronosporaceae</taxon>
        <taxon>Phytophthora</taxon>
    </lineage>
</organism>
<dbReference type="InterPro" id="IPR031825">
    <property type="entry name" value="RXLR"/>
</dbReference>
<evidence type="ECO:0000313" key="6">
    <source>
        <dbReference type="EMBL" id="AEK80931.1"/>
    </source>
</evidence>
<keyword evidence="3 5" id="KW-0964">Secreted</keyword>
<dbReference type="EMBL" id="JN254119">
    <property type="protein sequence ID" value="AEK80932.1"/>
    <property type="molecule type" value="Genomic_DNA"/>
</dbReference>
<dbReference type="Pfam" id="PF16810">
    <property type="entry name" value="RXLR"/>
    <property type="match status" value="1"/>
</dbReference>
<proteinExistence type="inferred from homology"/>
<protein>
    <recommendedName>
        <fullName evidence="5">RxLR effector protein</fullName>
    </recommendedName>
</protein>
<feature type="chain" id="PRO_5007659708" description="RxLR effector protein" evidence="5">
    <location>
        <begin position="18"/>
        <end position="98"/>
    </location>
</feature>
<evidence type="ECO:0000256" key="2">
    <source>
        <dbReference type="ARBA" id="ARBA00010400"/>
    </source>
</evidence>
<dbReference type="VEuPathDB" id="FungiDB:PHYSODRAFT_284021"/>
<evidence type="ECO:0000256" key="3">
    <source>
        <dbReference type="ARBA" id="ARBA00022525"/>
    </source>
</evidence>
<evidence type="ECO:0000256" key="4">
    <source>
        <dbReference type="ARBA" id="ARBA00022729"/>
    </source>
</evidence>
<evidence type="ECO:0000256" key="1">
    <source>
        <dbReference type="ARBA" id="ARBA00004613"/>
    </source>
</evidence>
<comment type="subcellular location">
    <subcellularLocation>
        <location evidence="1 5">Secreted</location>
    </subcellularLocation>
</comment>
<accession>G1FS44</accession>
<evidence type="ECO:0000313" key="7">
    <source>
        <dbReference type="EMBL" id="AEK80932.1"/>
    </source>
</evidence>
<keyword evidence="4 5" id="KW-0732">Signal</keyword>
<gene>
    <name evidence="7" type="primary">Avh</name>
</gene>